<accession>A0ABR1FH61</accession>
<dbReference type="EMBL" id="JBBJCI010000425">
    <property type="protein sequence ID" value="KAK7230732.1"/>
    <property type="molecule type" value="Genomic_DNA"/>
</dbReference>
<evidence type="ECO:0000313" key="3">
    <source>
        <dbReference type="Proteomes" id="UP001363151"/>
    </source>
</evidence>
<sequence length="295" mass="31524">MIARPNNEPKRVPAQGGGRRGADYAHLKAVVLPAFLRAGGRGAVDVVHDDALPKPVLLPRRERRRSDRRRAEFKSSTRLQCFLELLEPAALGAYTLEFFGVRQPENGDDSAAIEALVRGDARLADRARPRRKRRARRPPAPGKGAGSAAVAYLDASDAAKRAGGGGAQGAVAAYAASDLGHDAVYGALCRRLGVARRARGDPAARRLRPGAACGAAPRLARYENWAHHAWPATREIKHALRLTNEPNCTLRPGHGVSARAYAKNASGPRVVRPGALAPRRRPGPAPGRRALARAP</sequence>
<evidence type="ECO:0000256" key="1">
    <source>
        <dbReference type="SAM" id="MobiDB-lite"/>
    </source>
</evidence>
<dbReference type="Proteomes" id="UP001363151">
    <property type="component" value="Unassembled WGS sequence"/>
</dbReference>
<feature type="region of interest" description="Disordered" evidence="1">
    <location>
        <begin position="1"/>
        <end position="20"/>
    </location>
</feature>
<name>A0ABR1FH61_AURAN</name>
<feature type="compositionally biased region" description="Basic residues" evidence="1">
    <location>
        <begin position="128"/>
        <end position="137"/>
    </location>
</feature>
<gene>
    <name evidence="2" type="ORF">SO694_00172042</name>
</gene>
<keyword evidence="3" id="KW-1185">Reference proteome</keyword>
<proteinExistence type="predicted"/>
<feature type="compositionally biased region" description="Low complexity" evidence="1">
    <location>
        <begin position="286"/>
        <end position="295"/>
    </location>
</feature>
<feature type="region of interest" description="Disordered" evidence="1">
    <location>
        <begin position="124"/>
        <end position="148"/>
    </location>
</feature>
<reference evidence="2 3" key="1">
    <citation type="submission" date="2024-03" db="EMBL/GenBank/DDBJ databases">
        <title>Aureococcus anophagefferens CCMP1851 and Kratosvirus quantuckense: Draft genome of a second virus-susceptible host strain in the model system.</title>
        <authorList>
            <person name="Chase E."/>
            <person name="Truchon A.R."/>
            <person name="Schepens W."/>
            <person name="Wilhelm S.W."/>
        </authorList>
    </citation>
    <scope>NUCLEOTIDE SEQUENCE [LARGE SCALE GENOMIC DNA]</scope>
    <source>
        <strain evidence="2 3">CCMP1851</strain>
    </source>
</reference>
<comment type="caution">
    <text evidence="2">The sequence shown here is derived from an EMBL/GenBank/DDBJ whole genome shotgun (WGS) entry which is preliminary data.</text>
</comment>
<organism evidence="2 3">
    <name type="scientific">Aureococcus anophagefferens</name>
    <name type="common">Harmful bloom alga</name>
    <dbReference type="NCBI Taxonomy" id="44056"/>
    <lineage>
        <taxon>Eukaryota</taxon>
        <taxon>Sar</taxon>
        <taxon>Stramenopiles</taxon>
        <taxon>Ochrophyta</taxon>
        <taxon>Pelagophyceae</taxon>
        <taxon>Pelagomonadales</taxon>
        <taxon>Pelagomonadaceae</taxon>
        <taxon>Aureococcus</taxon>
    </lineage>
</organism>
<feature type="region of interest" description="Disordered" evidence="1">
    <location>
        <begin position="263"/>
        <end position="295"/>
    </location>
</feature>
<feature type="compositionally biased region" description="Low complexity" evidence="1">
    <location>
        <begin position="268"/>
        <end position="277"/>
    </location>
</feature>
<protein>
    <submittedName>
        <fullName evidence="2">Uncharacterized protein</fullName>
    </submittedName>
</protein>
<evidence type="ECO:0000313" key="2">
    <source>
        <dbReference type="EMBL" id="KAK7230732.1"/>
    </source>
</evidence>